<dbReference type="Pfam" id="PF00005">
    <property type="entry name" value="ABC_tran"/>
    <property type="match status" value="1"/>
</dbReference>
<feature type="domain" description="ABC transporter" evidence="5">
    <location>
        <begin position="8"/>
        <end position="230"/>
    </location>
</feature>
<dbReference type="PROSITE" id="PS50893">
    <property type="entry name" value="ABC_TRANSPORTER_2"/>
    <property type="match status" value="1"/>
</dbReference>
<dbReference type="SUPFAM" id="SSF52540">
    <property type="entry name" value="P-loop containing nucleoside triphosphate hydrolases"/>
    <property type="match status" value="1"/>
</dbReference>
<evidence type="ECO:0000259" key="5">
    <source>
        <dbReference type="PROSITE" id="PS50893"/>
    </source>
</evidence>
<dbReference type="GO" id="GO:0042626">
    <property type="term" value="F:ATPase-coupled transmembrane transporter activity"/>
    <property type="evidence" value="ECO:0007669"/>
    <property type="project" value="TreeGrafter"/>
</dbReference>
<gene>
    <name evidence="6" type="ORF">M3I19_05465</name>
</gene>
<dbReference type="InterPro" id="IPR027417">
    <property type="entry name" value="P-loop_NTPase"/>
</dbReference>
<dbReference type="GO" id="GO:0016887">
    <property type="term" value="F:ATP hydrolysis activity"/>
    <property type="evidence" value="ECO:0007669"/>
    <property type="project" value="InterPro"/>
</dbReference>
<dbReference type="GO" id="GO:0043190">
    <property type="term" value="C:ATP-binding cassette (ABC) transporter complex"/>
    <property type="evidence" value="ECO:0007669"/>
    <property type="project" value="TreeGrafter"/>
</dbReference>
<protein>
    <submittedName>
        <fullName evidence="6">Energy-coupling factor ABC transporter ATP-binding protein</fullName>
    </submittedName>
</protein>
<organism evidence="6 7">
    <name type="scientific">Lancefieldella parvula</name>
    <dbReference type="NCBI Taxonomy" id="1382"/>
    <lineage>
        <taxon>Bacteria</taxon>
        <taxon>Bacillati</taxon>
        <taxon>Actinomycetota</taxon>
        <taxon>Coriobacteriia</taxon>
        <taxon>Coriobacteriales</taxon>
        <taxon>Atopobiaceae</taxon>
        <taxon>Lancefieldella</taxon>
    </lineage>
</organism>
<evidence type="ECO:0000256" key="1">
    <source>
        <dbReference type="ARBA" id="ARBA00005417"/>
    </source>
</evidence>
<dbReference type="Proteomes" id="UP000831562">
    <property type="component" value="Chromosome"/>
</dbReference>
<keyword evidence="2" id="KW-0813">Transport</keyword>
<comment type="similarity">
    <text evidence="1">Belongs to the ABC transporter superfamily.</text>
</comment>
<dbReference type="PROSITE" id="PS00211">
    <property type="entry name" value="ABC_TRANSPORTER_1"/>
    <property type="match status" value="1"/>
</dbReference>
<dbReference type="InterPro" id="IPR017871">
    <property type="entry name" value="ABC_transporter-like_CS"/>
</dbReference>
<proteinExistence type="inferred from homology"/>
<dbReference type="InterPro" id="IPR003439">
    <property type="entry name" value="ABC_transporter-like_ATP-bd"/>
</dbReference>
<name>A0A9E7AP43_9ACTN</name>
<dbReference type="PANTHER" id="PTHR43553">
    <property type="entry name" value="HEAVY METAL TRANSPORTER"/>
    <property type="match status" value="1"/>
</dbReference>
<dbReference type="EMBL" id="CP097092">
    <property type="protein sequence ID" value="UQF77737.1"/>
    <property type="molecule type" value="Genomic_DNA"/>
</dbReference>
<dbReference type="SMART" id="SM00382">
    <property type="entry name" value="AAA"/>
    <property type="match status" value="1"/>
</dbReference>
<dbReference type="CDD" id="cd03225">
    <property type="entry name" value="ABC_cobalt_CbiO_domain1"/>
    <property type="match status" value="1"/>
</dbReference>
<dbReference type="AlphaFoldDB" id="A0A9E7AP43"/>
<dbReference type="InterPro" id="IPR003593">
    <property type="entry name" value="AAA+_ATPase"/>
</dbReference>
<evidence type="ECO:0000313" key="7">
    <source>
        <dbReference type="Proteomes" id="UP000831562"/>
    </source>
</evidence>
<reference evidence="6" key="1">
    <citation type="submission" date="2022-05" db="EMBL/GenBank/DDBJ databases">
        <title>Using nanopore sequencing to obtain complete genomes from saliva samples.</title>
        <authorList>
            <person name="Baker J.L."/>
        </authorList>
    </citation>
    <scope>NUCLEOTIDE SEQUENCE</scope>
    <source>
        <strain evidence="6">JCVI-JB-Lp32</strain>
    </source>
</reference>
<evidence type="ECO:0000256" key="4">
    <source>
        <dbReference type="ARBA" id="ARBA00022840"/>
    </source>
</evidence>
<evidence type="ECO:0000313" key="6">
    <source>
        <dbReference type="EMBL" id="UQF77737.1"/>
    </source>
</evidence>
<dbReference type="Gene3D" id="3.40.50.300">
    <property type="entry name" value="P-loop containing nucleotide triphosphate hydrolases"/>
    <property type="match status" value="1"/>
</dbReference>
<sequence>MADNSPVLEFSAVTFAYPQSEQLVLNKCSLEVAGREIRALVGGNGSGKSTLLKLAAGILRPRRGRVYNQLQQSQGYIPQNPELLFTCQSVGEELAQWQQSGAYSDQDIQDLLEASGLLARTTYQKLMSSHPYDLSGGQQQLLALVKVMLTKARLLILDEPTKGLDAPTKEAVINLLSYAQAEGATILVATHDMQLISRVADNVSLVFDGQISLTEPTSEFFANSWVWSAE</sequence>
<evidence type="ECO:0000256" key="3">
    <source>
        <dbReference type="ARBA" id="ARBA00022741"/>
    </source>
</evidence>
<dbReference type="GO" id="GO:0005524">
    <property type="term" value="F:ATP binding"/>
    <property type="evidence" value="ECO:0007669"/>
    <property type="project" value="UniProtKB-KW"/>
</dbReference>
<dbReference type="InterPro" id="IPR050095">
    <property type="entry name" value="ECF_ABC_transporter_ATP-bd"/>
</dbReference>
<evidence type="ECO:0000256" key="2">
    <source>
        <dbReference type="ARBA" id="ARBA00022448"/>
    </source>
</evidence>
<dbReference type="InterPro" id="IPR015856">
    <property type="entry name" value="ABC_transpr_CbiO/EcfA_su"/>
</dbReference>
<keyword evidence="3" id="KW-0547">Nucleotide-binding</keyword>
<accession>A0A9E7AP43</accession>
<keyword evidence="4 6" id="KW-0067">ATP-binding</keyword>